<sequence>MQTADEAIHDMRLLSLRQRFYEFSVATHPKKCTFTVPSLLCLGYFVDGSGFKPDTNRLFPLVNVPSPTYLQELRSVLGTRRFVHNVAKHASCLFDVVSVNRFSWSSNHEKMLRALLGHLHTSAVLKLFFAKDHSPIITDASFTRIGAILELCGRSSLAKSSAAMVQRWIIALSLYTYTIVHRSAKMITDADFLSRIPLCDLDSNNSGCLLIQPLPVKRDALLADIRRYFFPFILRCDLAWHNCMQLPWRRLKCPSSLLHIVYVEPLLEYADWVIHTGLHKDHHCAEHAKLMAAAMIASLRFMKHD</sequence>
<gene>
    <name evidence="1" type="ORF">CLF_103913</name>
</gene>
<dbReference type="SUPFAM" id="SSF56672">
    <property type="entry name" value="DNA/RNA polymerases"/>
    <property type="match status" value="1"/>
</dbReference>
<dbReference type="Gene3D" id="3.30.70.270">
    <property type="match status" value="1"/>
</dbReference>
<reference evidence="1" key="1">
    <citation type="journal article" date="2011" name="Genome Biol.">
        <title>The draft genome of the carcinogenic human liver fluke Clonorchis sinensis.</title>
        <authorList>
            <person name="Wang X."/>
            <person name="Chen W."/>
            <person name="Huang Y."/>
            <person name="Sun J."/>
            <person name="Men J."/>
            <person name="Liu H."/>
            <person name="Luo F."/>
            <person name="Guo L."/>
            <person name="Lv X."/>
            <person name="Deng C."/>
            <person name="Zhou C."/>
            <person name="Fan Y."/>
            <person name="Li X."/>
            <person name="Huang L."/>
            <person name="Hu Y."/>
            <person name="Liang C."/>
            <person name="Hu X."/>
            <person name="Xu J."/>
            <person name="Yu X."/>
        </authorList>
    </citation>
    <scope>NUCLEOTIDE SEQUENCE [LARGE SCALE GENOMIC DNA]</scope>
    <source>
        <strain evidence="1">Henan</strain>
    </source>
</reference>
<accession>G7YAL9</accession>
<protein>
    <submittedName>
        <fullName evidence="1">Uncharacterized mitochondrial protein AtMg00860</fullName>
    </submittedName>
</protein>
<proteinExistence type="predicted"/>
<dbReference type="Proteomes" id="UP000008909">
    <property type="component" value="Unassembled WGS sequence"/>
</dbReference>
<evidence type="ECO:0000313" key="1">
    <source>
        <dbReference type="EMBL" id="GAA50003.1"/>
    </source>
</evidence>
<keyword evidence="2" id="KW-1185">Reference proteome</keyword>
<organism evidence="1 2">
    <name type="scientific">Clonorchis sinensis</name>
    <name type="common">Chinese liver fluke</name>
    <dbReference type="NCBI Taxonomy" id="79923"/>
    <lineage>
        <taxon>Eukaryota</taxon>
        <taxon>Metazoa</taxon>
        <taxon>Spiralia</taxon>
        <taxon>Lophotrochozoa</taxon>
        <taxon>Platyhelminthes</taxon>
        <taxon>Trematoda</taxon>
        <taxon>Digenea</taxon>
        <taxon>Opisthorchiida</taxon>
        <taxon>Opisthorchiata</taxon>
        <taxon>Opisthorchiidae</taxon>
        <taxon>Clonorchis</taxon>
    </lineage>
</organism>
<dbReference type="EMBL" id="DF143005">
    <property type="protein sequence ID" value="GAA50003.1"/>
    <property type="molecule type" value="Genomic_DNA"/>
</dbReference>
<dbReference type="PANTHER" id="PTHR37984">
    <property type="entry name" value="PROTEIN CBG26694"/>
    <property type="match status" value="1"/>
</dbReference>
<reference key="2">
    <citation type="submission" date="2011-10" db="EMBL/GenBank/DDBJ databases">
        <title>The genome and transcriptome sequence of Clonorchis sinensis provide insights into the carcinogenic liver fluke.</title>
        <authorList>
            <person name="Wang X."/>
            <person name="Huang Y."/>
            <person name="Chen W."/>
            <person name="Liu H."/>
            <person name="Guo L."/>
            <person name="Chen Y."/>
            <person name="Luo F."/>
            <person name="Zhou W."/>
            <person name="Sun J."/>
            <person name="Mao Q."/>
            <person name="Liang P."/>
            <person name="Zhou C."/>
            <person name="Tian Y."/>
            <person name="Men J."/>
            <person name="Lv X."/>
            <person name="Huang L."/>
            <person name="Zhou J."/>
            <person name="Hu Y."/>
            <person name="Li R."/>
            <person name="Zhang F."/>
            <person name="Lei H."/>
            <person name="Li X."/>
            <person name="Hu X."/>
            <person name="Liang C."/>
            <person name="Xu J."/>
            <person name="Wu Z."/>
            <person name="Yu X."/>
        </authorList>
    </citation>
    <scope>NUCLEOTIDE SEQUENCE</scope>
    <source>
        <strain>Henan</strain>
    </source>
</reference>
<dbReference type="AlphaFoldDB" id="G7YAL9"/>
<dbReference type="InterPro" id="IPR043128">
    <property type="entry name" value="Rev_trsase/Diguanyl_cyclase"/>
</dbReference>
<dbReference type="InterPro" id="IPR043502">
    <property type="entry name" value="DNA/RNA_pol_sf"/>
</dbReference>
<name>G7YAL9_CLOSI</name>
<dbReference type="PANTHER" id="PTHR37984:SF15">
    <property type="entry name" value="INTEGRASE CATALYTIC DOMAIN-CONTAINING PROTEIN"/>
    <property type="match status" value="1"/>
</dbReference>
<dbReference type="InterPro" id="IPR050951">
    <property type="entry name" value="Retrovirus_Pol_polyprotein"/>
</dbReference>
<evidence type="ECO:0000313" key="2">
    <source>
        <dbReference type="Proteomes" id="UP000008909"/>
    </source>
</evidence>